<evidence type="ECO:0000313" key="2">
    <source>
        <dbReference type="EMBL" id="GAM75555.1"/>
    </source>
</evidence>
<reference evidence="2 3" key="1">
    <citation type="submission" date="2015-01" db="EMBL/GenBank/DDBJ databases">
        <title>Vibrio sp. C94 JCM 19241 whole genome shotgun sequence.</title>
        <authorList>
            <person name="Sawabe T."/>
            <person name="Meirelles P."/>
            <person name="Feng G."/>
            <person name="Sayaka M."/>
            <person name="Hattori M."/>
            <person name="Ohkuma M."/>
        </authorList>
    </citation>
    <scope>NUCLEOTIDE SEQUENCE [LARGE SCALE GENOMIC DNA]</scope>
    <source>
        <strain evidence="3">JCM 19241</strain>
    </source>
</reference>
<dbReference type="GO" id="GO:0103068">
    <property type="term" value="F:leukotriene C4 gamma-glutamyl transferase activity"/>
    <property type="evidence" value="ECO:0007669"/>
    <property type="project" value="UniProtKB-EC"/>
</dbReference>
<dbReference type="PANTHER" id="PTHR43199">
    <property type="entry name" value="GLUTATHIONE HYDROLASE"/>
    <property type="match status" value="1"/>
</dbReference>
<accession>A0A0B8Q7C0</accession>
<dbReference type="PANTHER" id="PTHR43199:SF1">
    <property type="entry name" value="GLUTATHIONE HYDROLASE PROENZYME"/>
    <property type="match status" value="1"/>
</dbReference>
<dbReference type="InterPro" id="IPR051792">
    <property type="entry name" value="GGT_bact"/>
</dbReference>
<organism evidence="2 3">
    <name type="scientific">Vibrio ishigakensis</name>
    <dbReference type="NCBI Taxonomy" id="1481914"/>
    <lineage>
        <taxon>Bacteria</taxon>
        <taxon>Pseudomonadati</taxon>
        <taxon>Pseudomonadota</taxon>
        <taxon>Gammaproteobacteria</taxon>
        <taxon>Vibrionales</taxon>
        <taxon>Vibrionaceae</taxon>
        <taxon>Vibrio</taxon>
    </lineage>
</organism>
<dbReference type="EC" id="2.3.2.2" evidence="2"/>
<evidence type="ECO:0000256" key="1">
    <source>
        <dbReference type="ARBA" id="ARBA00009381"/>
    </source>
</evidence>
<dbReference type="AlphaFoldDB" id="A0A0B8Q7C0"/>
<dbReference type="Pfam" id="PF01019">
    <property type="entry name" value="G_glu_transpept"/>
    <property type="match status" value="1"/>
</dbReference>
<dbReference type="SUPFAM" id="SSF56235">
    <property type="entry name" value="N-terminal nucleophile aminohydrolases (Ntn hydrolases)"/>
    <property type="match status" value="1"/>
</dbReference>
<evidence type="ECO:0000313" key="3">
    <source>
        <dbReference type="Proteomes" id="UP000031666"/>
    </source>
</evidence>
<gene>
    <name evidence="2" type="ORF">JCM19241_3467</name>
</gene>
<keyword evidence="2" id="KW-0808">Transferase</keyword>
<sequence>MQIPTEPSDEGNKFMVSATNQYVTKAGYDVLKRGGNAVDAMVAMQMVMTVVEPDMTGLGGGSFASIMTTKPKTSLPLMAEIRRQCQRHQLCFWVKMARLSIATRY</sequence>
<comment type="caution">
    <text evidence="2">The sequence shown here is derived from an EMBL/GenBank/DDBJ whole genome shotgun (WGS) entry which is preliminary data.</text>
</comment>
<protein>
    <submittedName>
        <fullName evidence="2">Gamma-glutamyltranspeptidase</fullName>
        <ecNumber evidence="2">2.3.2.2</ecNumber>
    </submittedName>
</protein>
<dbReference type="InterPro" id="IPR029055">
    <property type="entry name" value="Ntn_hydrolases_N"/>
</dbReference>
<comment type="similarity">
    <text evidence="1">Belongs to the gamma-glutamyltransferase family.</text>
</comment>
<dbReference type="STRING" id="1481914.JCM19241_3467"/>
<dbReference type="Proteomes" id="UP000031666">
    <property type="component" value="Unassembled WGS sequence"/>
</dbReference>
<keyword evidence="2" id="KW-0012">Acyltransferase</keyword>
<proteinExistence type="inferred from homology"/>
<dbReference type="EMBL" id="BBSC01000004">
    <property type="protein sequence ID" value="GAM75555.1"/>
    <property type="molecule type" value="Genomic_DNA"/>
</dbReference>
<reference evidence="2 3" key="2">
    <citation type="submission" date="2015-01" db="EMBL/GenBank/DDBJ databases">
        <authorList>
            <consortium name="NBRP consortium"/>
            <person name="Sawabe T."/>
            <person name="Meirelles P."/>
            <person name="Feng G."/>
            <person name="Sayaka M."/>
            <person name="Hattori M."/>
            <person name="Ohkuma M."/>
        </authorList>
    </citation>
    <scope>NUCLEOTIDE SEQUENCE [LARGE SCALE GENOMIC DNA]</scope>
    <source>
        <strain evidence="3">JCM 19241</strain>
    </source>
</reference>
<name>A0A0B8Q7C0_9VIBR</name>